<dbReference type="EMBL" id="KI278228">
    <property type="protein sequence ID" value="ESA19470.1"/>
    <property type="molecule type" value="Genomic_DNA"/>
</dbReference>
<proteinExistence type="predicted"/>
<dbReference type="Gene3D" id="1.10.10.1010">
    <property type="entry name" value="Intein homing endonuclease, domain IV"/>
    <property type="match status" value="2"/>
</dbReference>
<dbReference type="AlphaFoldDB" id="U9UGE1"/>
<gene>
    <name evidence="1" type="ORF">GLOINDRAFT_19550</name>
</gene>
<reference evidence="1" key="1">
    <citation type="submission" date="2013-07" db="EMBL/GenBank/DDBJ databases">
        <title>The genome of an arbuscular mycorrhizal fungus provides insights into the evolution of the oldest plant symbiosis.</title>
        <authorList>
            <consortium name="DOE Joint Genome Institute"/>
            <person name="Tisserant E."/>
            <person name="Malbreil M."/>
            <person name="Kuo A."/>
            <person name="Kohler A."/>
            <person name="Symeonidi A."/>
            <person name="Balestrini R."/>
            <person name="Charron P."/>
            <person name="Duensing N."/>
            <person name="Frei-dit-Frey N."/>
            <person name="Gianinazzi-Pearson V."/>
            <person name="Gilbert B."/>
            <person name="Handa Y."/>
            <person name="Hijri M."/>
            <person name="Kaul R."/>
            <person name="Kawaguchi M."/>
            <person name="Krajinski F."/>
            <person name="Lammers P."/>
            <person name="Lapierre D."/>
            <person name="Masclaux F.G."/>
            <person name="Murat C."/>
            <person name="Morin E."/>
            <person name="Ndikumana S."/>
            <person name="Pagni M."/>
            <person name="Petitpierre D."/>
            <person name="Requena N."/>
            <person name="Rosikiewicz P."/>
            <person name="Riley R."/>
            <person name="Saito K."/>
            <person name="San Clemente H."/>
            <person name="Shapiro H."/>
            <person name="van Tuinen D."/>
            <person name="Becard G."/>
            <person name="Bonfante P."/>
            <person name="Paszkowski U."/>
            <person name="Shachar-Hill Y."/>
            <person name="Young J.P."/>
            <person name="Sanders I.R."/>
            <person name="Henrissat B."/>
            <person name="Rensing S.A."/>
            <person name="Grigoriev I.V."/>
            <person name="Corradi N."/>
            <person name="Roux C."/>
            <person name="Martin F."/>
        </authorList>
    </citation>
    <scope>NUCLEOTIDE SEQUENCE</scope>
    <source>
        <strain evidence="1">DAOM 197198</strain>
    </source>
</reference>
<evidence type="ECO:0000313" key="1">
    <source>
        <dbReference type="EMBL" id="ESA19470.1"/>
    </source>
</evidence>
<sequence length="169" mass="20106">MFNMFVKLKSLGTPNNLTSEFINKIKIYHECYGITQDPGTKNYFVVLNIICKKCNYICAAIHFRQNFSNWTSGNHVVDKFIQDVQLSMHSNNYEVLKAIEWITYDRFYNIEFISKDGFNKVYRANWIDGNIRYWDNENQNWKRGDHNMIVRLKSLNVSEHLTLVFTNKV</sequence>
<name>U9UGE1_RHIID</name>
<dbReference type="HOGENOM" id="CLU_000288_7_17_1"/>
<accession>U9UGE1</accession>
<organism evidence="1">
    <name type="scientific">Rhizophagus irregularis (strain DAOM 181602 / DAOM 197198 / MUCL 43194)</name>
    <name type="common">Arbuscular mycorrhizal fungus</name>
    <name type="synonym">Glomus intraradices</name>
    <dbReference type="NCBI Taxonomy" id="747089"/>
    <lineage>
        <taxon>Eukaryota</taxon>
        <taxon>Fungi</taxon>
        <taxon>Fungi incertae sedis</taxon>
        <taxon>Mucoromycota</taxon>
        <taxon>Glomeromycotina</taxon>
        <taxon>Glomeromycetes</taxon>
        <taxon>Glomerales</taxon>
        <taxon>Glomeraceae</taxon>
        <taxon>Rhizophagus</taxon>
    </lineage>
</organism>
<protein>
    <submittedName>
        <fullName evidence="1">Uncharacterized protein</fullName>
    </submittedName>
</protein>